<sequence>MKKITLLFALLISSIGFSQTPTGAAPTPPARNAGDVVSIFSQTSDESTKVYADIAANLNPNWGATSGQVTFPAFGSDRVMQIPAFNYQGIDFDTNRQNISTMTKMHFDVWTNGASPRMVIIWAGGEAAATGSTITSAPGQWTSVDVNLADFTGADLTTVRQLKIDMGDETQTIYLDNIYFYKEAVDPNTDATLSDLKIDGNTIAGFLPSNETYTYKVTGTSVPQVTATASQDGTAQVSITQATAVPGSATVVVTAGDTTTQKTYTVNFEQEAAPTTAAPTPPSYDANNVVSLYSEAYTPSAVISNVGWDDSAFEEVTIAGNKVLKVTGVNFLGMSLDSYVDATNMTHLHMDYWIVDDYTVGQVLNPKLSNHAAQAGETNGIDISNPINNQTEVQNWQSKDFVLNGDRQSIKEFLITVAGKTSKYYLDNVYMYVAGTASVDNNTLLGFSMYPNPANNVLNISAKETIKNADIFNVLGKKVMSVNINKANGSIDVSNLSSGIYLIKYNVNDKVGTAKFIKQ</sequence>
<dbReference type="RefSeq" id="WP_377410849.1">
    <property type="nucleotide sequence ID" value="NZ_JBHSCY010000002.1"/>
</dbReference>
<name>A0ABV8RBH1_9FLAO</name>
<feature type="domain" description="Secretion system C-terminal sorting" evidence="3">
    <location>
        <begin position="449"/>
        <end position="517"/>
    </location>
</feature>
<dbReference type="Pfam" id="PF18962">
    <property type="entry name" value="Por_Secre_tail"/>
    <property type="match status" value="1"/>
</dbReference>
<keyword evidence="5" id="KW-1185">Reference proteome</keyword>
<evidence type="ECO:0000313" key="5">
    <source>
        <dbReference type="Proteomes" id="UP001595826"/>
    </source>
</evidence>
<organism evidence="4 5">
    <name type="scientific">Polaribacter marinivivus</name>
    <dbReference type="NCBI Taxonomy" id="1524260"/>
    <lineage>
        <taxon>Bacteria</taxon>
        <taxon>Pseudomonadati</taxon>
        <taxon>Bacteroidota</taxon>
        <taxon>Flavobacteriia</taxon>
        <taxon>Flavobacteriales</taxon>
        <taxon>Flavobacteriaceae</taxon>
    </lineage>
</organism>
<dbReference type="EMBL" id="JBHSCY010000002">
    <property type="protein sequence ID" value="MFC4269628.1"/>
    <property type="molecule type" value="Genomic_DNA"/>
</dbReference>
<evidence type="ECO:0000259" key="3">
    <source>
        <dbReference type="Pfam" id="PF18962"/>
    </source>
</evidence>
<dbReference type="Gene3D" id="2.60.120.430">
    <property type="entry name" value="Galactose-binding lectin"/>
    <property type="match status" value="1"/>
</dbReference>
<dbReference type="NCBIfam" id="TIGR04183">
    <property type="entry name" value="Por_Secre_tail"/>
    <property type="match status" value="1"/>
</dbReference>
<keyword evidence="1 2" id="KW-0732">Signal</keyword>
<reference evidence="5" key="1">
    <citation type="journal article" date="2019" name="Int. J. Syst. Evol. Microbiol.">
        <title>The Global Catalogue of Microorganisms (GCM) 10K type strain sequencing project: providing services to taxonomists for standard genome sequencing and annotation.</title>
        <authorList>
            <consortium name="The Broad Institute Genomics Platform"/>
            <consortium name="The Broad Institute Genome Sequencing Center for Infectious Disease"/>
            <person name="Wu L."/>
            <person name="Ma J."/>
        </authorList>
    </citation>
    <scope>NUCLEOTIDE SEQUENCE [LARGE SCALE GENOMIC DNA]</scope>
    <source>
        <strain evidence="5">CECT 8655</strain>
    </source>
</reference>
<evidence type="ECO:0000313" key="4">
    <source>
        <dbReference type="EMBL" id="MFC4269628.1"/>
    </source>
</evidence>
<dbReference type="Proteomes" id="UP001595826">
    <property type="component" value="Unassembled WGS sequence"/>
</dbReference>
<proteinExistence type="predicted"/>
<evidence type="ECO:0000256" key="1">
    <source>
        <dbReference type="ARBA" id="ARBA00022729"/>
    </source>
</evidence>
<protein>
    <submittedName>
        <fullName evidence="4">T9SS type A sorting domain-containing protein</fullName>
    </submittedName>
</protein>
<gene>
    <name evidence="4" type="ORF">ACFOWD_11975</name>
</gene>
<feature type="signal peptide" evidence="2">
    <location>
        <begin position="1"/>
        <end position="24"/>
    </location>
</feature>
<evidence type="ECO:0000256" key="2">
    <source>
        <dbReference type="SAM" id="SignalP"/>
    </source>
</evidence>
<accession>A0ABV8RBH1</accession>
<comment type="caution">
    <text evidence="4">The sequence shown here is derived from an EMBL/GenBank/DDBJ whole genome shotgun (WGS) entry which is preliminary data.</text>
</comment>
<dbReference type="InterPro" id="IPR026444">
    <property type="entry name" value="Secre_tail"/>
</dbReference>
<feature type="chain" id="PRO_5047381662" evidence="2">
    <location>
        <begin position="25"/>
        <end position="519"/>
    </location>
</feature>